<keyword evidence="2 5" id="KW-0812">Transmembrane</keyword>
<organism evidence="7 8">
    <name type="scientific">Streptomyces graminofaciens</name>
    <dbReference type="NCBI Taxonomy" id="68212"/>
    <lineage>
        <taxon>Bacteria</taxon>
        <taxon>Bacillati</taxon>
        <taxon>Actinomycetota</taxon>
        <taxon>Actinomycetes</taxon>
        <taxon>Kitasatosporales</taxon>
        <taxon>Streptomycetaceae</taxon>
        <taxon>Streptomyces</taxon>
    </lineage>
</organism>
<dbReference type="Proteomes" id="UP001321542">
    <property type="component" value="Chromosome"/>
</dbReference>
<proteinExistence type="predicted"/>
<dbReference type="RefSeq" id="WP_286256174.1">
    <property type="nucleotide sequence ID" value="NZ_AP018448.1"/>
</dbReference>
<protein>
    <submittedName>
        <fullName evidence="7">Transporter</fullName>
    </submittedName>
</protein>
<evidence type="ECO:0000259" key="6">
    <source>
        <dbReference type="Pfam" id="PF00324"/>
    </source>
</evidence>
<feature type="transmembrane region" description="Helical" evidence="5">
    <location>
        <begin position="272"/>
        <end position="293"/>
    </location>
</feature>
<dbReference type="InterPro" id="IPR004841">
    <property type="entry name" value="AA-permease/SLC12A_dom"/>
</dbReference>
<evidence type="ECO:0000313" key="8">
    <source>
        <dbReference type="Proteomes" id="UP001321542"/>
    </source>
</evidence>
<evidence type="ECO:0000313" key="7">
    <source>
        <dbReference type="EMBL" id="BBC35845.1"/>
    </source>
</evidence>
<keyword evidence="3 5" id="KW-1133">Transmembrane helix</keyword>
<feature type="transmembrane region" description="Helical" evidence="5">
    <location>
        <begin position="376"/>
        <end position="409"/>
    </location>
</feature>
<dbReference type="InterPro" id="IPR050367">
    <property type="entry name" value="APC_superfamily"/>
</dbReference>
<feature type="transmembrane region" description="Helical" evidence="5">
    <location>
        <begin position="89"/>
        <end position="116"/>
    </location>
</feature>
<reference evidence="7 8" key="2">
    <citation type="journal article" date="2023" name="ChemBioChem">
        <title>Acyltransferase Domain Exchange between Two Independent Type I Polyketide Synthases in the Same Producer Strain of Macrolide Antibiotics.</title>
        <authorList>
            <person name="Kudo F."/>
            <person name="Kishikawa K."/>
            <person name="Tsuboi K."/>
            <person name="Kido T."/>
            <person name="Usui T."/>
            <person name="Hashimoto J."/>
            <person name="Shin-Ya K."/>
            <person name="Miyanaga A."/>
            <person name="Eguchi T."/>
        </authorList>
    </citation>
    <scope>NUCLEOTIDE SEQUENCE [LARGE SCALE GENOMIC DNA]</scope>
    <source>
        <strain evidence="7 8">A-8890</strain>
    </source>
</reference>
<evidence type="ECO:0000256" key="4">
    <source>
        <dbReference type="ARBA" id="ARBA00023136"/>
    </source>
</evidence>
<reference evidence="7 8" key="1">
    <citation type="journal article" date="2010" name="ChemBioChem">
        <title>Cloning and characterization of the biosynthetic gene cluster of 16-membered macrolide antibiotic FD-891: involvement of a dual functional cytochrome P450 monooxygenase catalyzing epoxidation and hydroxylation.</title>
        <authorList>
            <person name="Kudo F."/>
            <person name="Motegi A."/>
            <person name="Mizoue K."/>
            <person name="Eguchi T."/>
        </authorList>
    </citation>
    <scope>NUCLEOTIDE SEQUENCE [LARGE SCALE GENOMIC DNA]</scope>
    <source>
        <strain evidence="7 8">A-8890</strain>
    </source>
</reference>
<feature type="transmembrane region" description="Helical" evidence="5">
    <location>
        <begin position="20"/>
        <end position="40"/>
    </location>
</feature>
<feature type="transmembrane region" description="Helical" evidence="5">
    <location>
        <begin position="177"/>
        <end position="202"/>
    </location>
</feature>
<feature type="transmembrane region" description="Helical" evidence="5">
    <location>
        <begin position="150"/>
        <end position="171"/>
    </location>
</feature>
<dbReference type="Gene3D" id="1.20.1740.10">
    <property type="entry name" value="Amino acid/polyamine transporter I"/>
    <property type="match status" value="1"/>
</dbReference>
<feature type="transmembrane region" description="Helical" evidence="5">
    <location>
        <begin position="46"/>
        <end position="68"/>
    </location>
</feature>
<evidence type="ECO:0000256" key="2">
    <source>
        <dbReference type="ARBA" id="ARBA00022692"/>
    </source>
</evidence>
<accession>A0ABM7FFJ1</accession>
<keyword evidence="4 5" id="KW-0472">Membrane</keyword>
<gene>
    <name evidence="7" type="ORF">SGFS_071390</name>
</gene>
<evidence type="ECO:0000256" key="3">
    <source>
        <dbReference type="ARBA" id="ARBA00022989"/>
    </source>
</evidence>
<sequence>MTQPGSDAPLRRTLGVGDAVVIGLGSMVGAGIFAALGPAARAAGSGLLLGLGVAAVVAYCNALSSARLAAVYPASGGTYVYGRERLGAFWGYLAGWSFVVGKTASCAAMALTVGAYVWPEQAHAVAVAAVVALTAVNHGGVQKSAWLTRVIVAVVLAVLASVVVVCLGSGASDAGRLGIGASGGVGGVLQAAGLLFFAFAGYARIATLGEEVRDPARTIPRAIPLALGIALVVYVAVAVAVLSVLGSGGLGQASAPLAEAVRAAGVPGLVPVVRVGAAVAALGSLLALILGVSRTTLAMSRDRHLPGALAAVHPRFQVPHRAELAVGAVVTVLAATVDVRGAIGFSSFGVLAYYAVANASAWTLSPAPVSRGVPVVGLVGCVTLAFALPAVSVAVGAAVLGVGAVAYGVRRWWDGRREPSSKP</sequence>
<keyword evidence="8" id="KW-1185">Reference proteome</keyword>
<name>A0ABM7FFJ1_9ACTN</name>
<evidence type="ECO:0000256" key="1">
    <source>
        <dbReference type="ARBA" id="ARBA00004141"/>
    </source>
</evidence>
<dbReference type="PIRSF" id="PIRSF006060">
    <property type="entry name" value="AA_transporter"/>
    <property type="match status" value="1"/>
</dbReference>
<feature type="transmembrane region" description="Helical" evidence="5">
    <location>
        <begin position="122"/>
        <end position="138"/>
    </location>
</feature>
<comment type="subcellular location">
    <subcellularLocation>
        <location evidence="1">Membrane</location>
        <topology evidence="1">Multi-pass membrane protein</topology>
    </subcellularLocation>
</comment>
<dbReference type="PANTHER" id="PTHR42770:SF7">
    <property type="entry name" value="MEMBRANE PROTEIN"/>
    <property type="match status" value="1"/>
</dbReference>
<dbReference type="EMBL" id="AP018448">
    <property type="protein sequence ID" value="BBC35845.1"/>
    <property type="molecule type" value="Genomic_DNA"/>
</dbReference>
<feature type="transmembrane region" description="Helical" evidence="5">
    <location>
        <begin position="324"/>
        <end position="356"/>
    </location>
</feature>
<dbReference type="Pfam" id="PF00324">
    <property type="entry name" value="AA_permease"/>
    <property type="match status" value="1"/>
</dbReference>
<feature type="domain" description="Amino acid permease/ SLC12A" evidence="6">
    <location>
        <begin position="19"/>
        <end position="365"/>
    </location>
</feature>
<feature type="transmembrane region" description="Helical" evidence="5">
    <location>
        <begin position="223"/>
        <end position="245"/>
    </location>
</feature>
<evidence type="ECO:0000256" key="5">
    <source>
        <dbReference type="SAM" id="Phobius"/>
    </source>
</evidence>
<dbReference type="PANTHER" id="PTHR42770">
    <property type="entry name" value="AMINO ACID TRANSPORTER-RELATED"/>
    <property type="match status" value="1"/>
</dbReference>